<dbReference type="GO" id="GO:0046872">
    <property type="term" value="F:metal ion binding"/>
    <property type="evidence" value="ECO:0007669"/>
    <property type="project" value="UniProtKB-KW"/>
</dbReference>
<evidence type="ECO:0000259" key="2">
    <source>
        <dbReference type="PROSITE" id="PS51819"/>
    </source>
</evidence>
<dbReference type="EMBL" id="VDFR01000214">
    <property type="protein sequence ID" value="TNC30580.1"/>
    <property type="molecule type" value="Genomic_DNA"/>
</dbReference>
<dbReference type="SUPFAM" id="SSF54593">
    <property type="entry name" value="Glyoxalase/Bleomycin resistance protein/Dihydroxybiphenyl dioxygenase"/>
    <property type="match status" value="2"/>
</dbReference>
<dbReference type="EMBL" id="VDFR01000183">
    <property type="protein sequence ID" value="TNC32933.1"/>
    <property type="molecule type" value="Genomic_DNA"/>
</dbReference>
<name>A0A5C4MED1_9ACTN</name>
<comment type="caution">
    <text evidence="3">The sequence shown here is derived from an EMBL/GenBank/DDBJ whole genome shotgun (WGS) entry which is preliminary data.</text>
</comment>
<dbReference type="PROSITE" id="PS51819">
    <property type="entry name" value="VOC"/>
    <property type="match status" value="1"/>
</dbReference>
<accession>A0A5C4MED1</accession>
<organism evidence="3 5">
    <name type="scientific">Mumia zhuanghuii</name>
    <dbReference type="NCBI Taxonomy" id="2585211"/>
    <lineage>
        <taxon>Bacteria</taxon>
        <taxon>Bacillati</taxon>
        <taxon>Actinomycetota</taxon>
        <taxon>Actinomycetes</taxon>
        <taxon>Propionibacteriales</taxon>
        <taxon>Nocardioidaceae</taxon>
        <taxon>Mumia</taxon>
    </lineage>
</organism>
<sequence>MESAGRVVALNHVGISVADLEAARRFWVGGLSALEHGAFGWPVGTAPADESLATEGTSAEVVLLRTDAAFMELFAFASPTPAVRSVGSPGVKGLVWAAVDPDATYAQAVDAGGTPSGERRVRCPDGTPVTVVASDGPTGLVGVLVQVPDAEAHALPTVPGPVAVEVSGGADEPQARPVDLGVNHLCLDVTDIDGVRQKVAGTTWHHDVTESSGGIAAVCYGTTSDGVLVELLESRTPDAFLSRTRLAYP</sequence>
<dbReference type="InterPro" id="IPR037523">
    <property type="entry name" value="VOC_core"/>
</dbReference>
<dbReference type="PANTHER" id="PTHR43048">
    <property type="entry name" value="METHYLMALONYL-COA EPIMERASE"/>
    <property type="match status" value="1"/>
</dbReference>
<protein>
    <recommendedName>
        <fullName evidence="2">VOC domain-containing protein</fullName>
    </recommendedName>
</protein>
<keyword evidence="1" id="KW-0479">Metal-binding</keyword>
<dbReference type="GO" id="GO:0004493">
    <property type="term" value="F:methylmalonyl-CoA epimerase activity"/>
    <property type="evidence" value="ECO:0007669"/>
    <property type="project" value="TreeGrafter"/>
</dbReference>
<dbReference type="Proteomes" id="UP000306740">
    <property type="component" value="Unassembled WGS sequence"/>
</dbReference>
<proteinExistence type="predicted"/>
<dbReference type="GO" id="GO:0046491">
    <property type="term" value="P:L-methylmalonyl-CoA metabolic process"/>
    <property type="evidence" value="ECO:0007669"/>
    <property type="project" value="TreeGrafter"/>
</dbReference>
<evidence type="ECO:0000313" key="3">
    <source>
        <dbReference type="EMBL" id="TNC30580.1"/>
    </source>
</evidence>
<reference evidence="3 5" key="1">
    <citation type="submission" date="2019-05" db="EMBL/GenBank/DDBJ databases">
        <title>Mumia sp. nov., isolated from the intestinal contents of plateau pika (Ochotona curzoniae) in the Qinghai-Tibet plateau of China.</title>
        <authorList>
            <person name="Tian Z."/>
        </authorList>
    </citation>
    <scope>NUCLEOTIDE SEQUENCE [LARGE SCALE GENOMIC DNA]</scope>
    <source>
        <strain evidence="5">527</strain>
        <strain evidence="3">Z527</strain>
    </source>
</reference>
<dbReference type="AlphaFoldDB" id="A0A5C4MED1"/>
<dbReference type="Gene3D" id="3.10.180.10">
    <property type="entry name" value="2,3-Dihydroxybiphenyl 1,2-Dioxygenase, domain 1"/>
    <property type="match status" value="2"/>
</dbReference>
<feature type="domain" description="VOC" evidence="2">
    <location>
        <begin position="9"/>
        <end position="147"/>
    </location>
</feature>
<evidence type="ECO:0000256" key="1">
    <source>
        <dbReference type="ARBA" id="ARBA00022723"/>
    </source>
</evidence>
<evidence type="ECO:0000313" key="4">
    <source>
        <dbReference type="EMBL" id="TNC32933.1"/>
    </source>
</evidence>
<dbReference type="InterPro" id="IPR029068">
    <property type="entry name" value="Glyas_Bleomycin-R_OHBP_Dase"/>
</dbReference>
<dbReference type="InterPro" id="IPR051785">
    <property type="entry name" value="MMCE/EMCE_epimerase"/>
</dbReference>
<dbReference type="OrthoDB" id="9795618at2"/>
<evidence type="ECO:0000313" key="5">
    <source>
        <dbReference type="Proteomes" id="UP000306740"/>
    </source>
</evidence>
<gene>
    <name evidence="4" type="ORF">FHE65_29880</name>
    <name evidence="3" type="ORF">FHE65_32695</name>
</gene>
<dbReference type="PANTHER" id="PTHR43048:SF3">
    <property type="entry name" value="METHYLMALONYL-COA EPIMERASE, MITOCHONDRIAL"/>
    <property type="match status" value="1"/>
</dbReference>
<dbReference type="RefSeq" id="WP_139107122.1">
    <property type="nucleotide sequence ID" value="NZ_VDFR01000183.1"/>
</dbReference>